<evidence type="ECO:0000256" key="4">
    <source>
        <dbReference type="ARBA" id="ARBA00023002"/>
    </source>
</evidence>
<evidence type="ECO:0000256" key="22">
    <source>
        <dbReference type="SAM" id="Phobius"/>
    </source>
</evidence>
<evidence type="ECO:0000256" key="21">
    <source>
        <dbReference type="ARBA" id="ARBA00082399"/>
    </source>
</evidence>
<keyword evidence="22" id="KW-0812">Transmembrane</keyword>
<comment type="catalytic activity">
    <reaction evidence="16">
        <text>cortisone + NAD(+) = 17alpha-hydroxypregn-4-en-3,11,20-trione-21-al + NADH + H(+)</text>
        <dbReference type="Rhea" id="RHEA:42016"/>
        <dbReference type="ChEBI" id="CHEBI:15378"/>
        <dbReference type="ChEBI" id="CHEBI:16962"/>
        <dbReference type="ChEBI" id="CHEBI:57540"/>
        <dbReference type="ChEBI" id="CHEBI:57945"/>
        <dbReference type="ChEBI" id="CHEBI:78596"/>
    </reaction>
    <physiologicalReaction direction="left-to-right" evidence="16">
        <dbReference type="Rhea" id="RHEA:42017"/>
    </physiologicalReaction>
</comment>
<comment type="catalytic activity">
    <reaction evidence="11">
        <text>cortisol + NAD(+) = 11beta,17alpha-dihydroxypregn-4-ene-3,20,21-trione + NADH + H(+)</text>
        <dbReference type="Rhea" id="RHEA:42012"/>
        <dbReference type="ChEBI" id="CHEBI:15378"/>
        <dbReference type="ChEBI" id="CHEBI:17650"/>
        <dbReference type="ChEBI" id="CHEBI:57540"/>
        <dbReference type="ChEBI" id="CHEBI:57945"/>
        <dbReference type="ChEBI" id="CHEBI:78595"/>
    </reaction>
    <physiologicalReaction direction="left-to-right" evidence="11">
        <dbReference type="Rhea" id="RHEA:42013"/>
    </physiologicalReaction>
</comment>
<evidence type="ECO:0000256" key="12">
    <source>
        <dbReference type="ARBA" id="ARBA00051004"/>
    </source>
</evidence>
<evidence type="ECO:0000313" key="24">
    <source>
        <dbReference type="EMBL" id="KAK4873033.1"/>
    </source>
</evidence>
<dbReference type="InterPro" id="IPR026906">
    <property type="entry name" value="LRR_5"/>
</dbReference>
<evidence type="ECO:0000256" key="10">
    <source>
        <dbReference type="ARBA" id="ARBA00050435"/>
    </source>
</evidence>
<dbReference type="Proteomes" id="UP001353858">
    <property type="component" value="Unassembled WGS sequence"/>
</dbReference>
<dbReference type="InterPro" id="IPR003591">
    <property type="entry name" value="Leu-rich_rpt_typical-subtyp"/>
</dbReference>
<dbReference type="GO" id="GO:0047044">
    <property type="term" value="F:androstan-3-alpha,17-beta-diol dehydrogenase (NAD+) activity"/>
    <property type="evidence" value="ECO:0007669"/>
    <property type="project" value="UniProtKB-EC"/>
</dbReference>
<dbReference type="InterPro" id="IPR050333">
    <property type="entry name" value="SLRP"/>
</dbReference>
<dbReference type="InterPro" id="IPR032675">
    <property type="entry name" value="LRR_dom_sf"/>
</dbReference>
<evidence type="ECO:0000256" key="17">
    <source>
        <dbReference type="ARBA" id="ARBA00052668"/>
    </source>
</evidence>
<dbReference type="FunFam" id="3.80.10.10:FF:001164">
    <property type="entry name" value="GH01279p"/>
    <property type="match status" value="1"/>
</dbReference>
<dbReference type="InterPro" id="IPR020904">
    <property type="entry name" value="Sc_DH/Rdtase_CS"/>
</dbReference>
<dbReference type="PANTHER" id="PTHR45712">
    <property type="entry name" value="AGAP008170-PA"/>
    <property type="match status" value="1"/>
</dbReference>
<comment type="caution">
    <text evidence="24">The sequence shown here is derived from an EMBL/GenBank/DDBJ whole genome shotgun (WGS) entry which is preliminary data.</text>
</comment>
<protein>
    <recommendedName>
        <fullName evidence="18">3-hydroxyacyl-CoA dehydrogenase type-2</fullName>
        <ecNumber evidence="5">1.1.1.53</ecNumber>
        <ecNumber evidence="6">1.1.1.62</ecNumber>
    </recommendedName>
    <alternativeName>
        <fullName evidence="20">3-hydroxyacyl-CoA dehydrogenase type II</fullName>
    </alternativeName>
    <alternativeName>
        <fullName evidence="21">Mitochondrial ribonuclease P protein 2</fullName>
    </alternativeName>
    <alternativeName>
        <fullName evidence="19">Type II HADH</fullName>
    </alternativeName>
</protein>
<proteinExistence type="inferred from homology"/>
<dbReference type="Pfam" id="PF13855">
    <property type="entry name" value="LRR_8"/>
    <property type="match status" value="4"/>
</dbReference>
<dbReference type="GO" id="GO:0006629">
    <property type="term" value="P:lipid metabolic process"/>
    <property type="evidence" value="ECO:0007669"/>
    <property type="project" value="UniProtKB-ARBA"/>
</dbReference>
<evidence type="ECO:0000256" key="19">
    <source>
        <dbReference type="ARBA" id="ARBA00079624"/>
    </source>
</evidence>
<comment type="catalytic activity">
    <reaction evidence="15">
        <text>5alpha-pregnan-20beta-ol-3-one + NAD(+) = 5alpha-pregnane-3,20-dione + NADH + H(+)</text>
        <dbReference type="Rhea" id="RHEA:42008"/>
        <dbReference type="ChEBI" id="CHEBI:15378"/>
        <dbReference type="ChEBI" id="CHEBI:28952"/>
        <dbReference type="ChEBI" id="CHEBI:57540"/>
        <dbReference type="ChEBI" id="CHEBI:57945"/>
        <dbReference type="ChEBI" id="CHEBI:78594"/>
    </reaction>
    <physiologicalReaction direction="left-to-right" evidence="15">
        <dbReference type="Rhea" id="RHEA:42009"/>
    </physiologicalReaction>
</comment>
<dbReference type="PROSITE" id="PS51450">
    <property type="entry name" value="LRR"/>
    <property type="match status" value="6"/>
</dbReference>
<keyword evidence="2" id="KW-0433">Leucine-rich repeat</keyword>
<dbReference type="SMART" id="SM00365">
    <property type="entry name" value="LRR_SD22"/>
    <property type="match status" value="10"/>
</dbReference>
<accession>A0AAN7QCA3</accession>
<evidence type="ECO:0000256" key="20">
    <source>
        <dbReference type="ARBA" id="ARBA00082293"/>
    </source>
</evidence>
<dbReference type="SMART" id="SM00369">
    <property type="entry name" value="LRR_TYP"/>
    <property type="match status" value="22"/>
</dbReference>
<gene>
    <name evidence="24" type="ORF">RN001_015062</name>
</gene>
<dbReference type="SUPFAM" id="SSF52058">
    <property type="entry name" value="L domain-like"/>
    <property type="match status" value="3"/>
</dbReference>
<evidence type="ECO:0000313" key="25">
    <source>
        <dbReference type="Proteomes" id="UP001353858"/>
    </source>
</evidence>
<evidence type="ECO:0000256" key="18">
    <source>
        <dbReference type="ARBA" id="ARBA00072938"/>
    </source>
</evidence>
<dbReference type="InterPro" id="IPR036291">
    <property type="entry name" value="NAD(P)-bd_dom_sf"/>
</dbReference>
<evidence type="ECO:0000259" key="23">
    <source>
        <dbReference type="SMART" id="SM00822"/>
    </source>
</evidence>
<comment type="catalytic activity">
    <reaction evidence="12">
        <text>(3S)-3-hydroxybutanoyl-CoA + NAD(+) = acetoacetyl-CoA + NADH + H(+)</text>
        <dbReference type="Rhea" id="RHEA:30799"/>
        <dbReference type="ChEBI" id="CHEBI:15378"/>
        <dbReference type="ChEBI" id="CHEBI:57286"/>
        <dbReference type="ChEBI" id="CHEBI:57316"/>
        <dbReference type="ChEBI" id="CHEBI:57540"/>
        <dbReference type="ChEBI" id="CHEBI:57945"/>
    </reaction>
    <physiologicalReaction direction="left-to-right" evidence="12">
        <dbReference type="Rhea" id="RHEA:30800"/>
    </physiologicalReaction>
    <physiologicalReaction direction="right-to-left" evidence="12">
        <dbReference type="Rhea" id="RHEA:30801"/>
    </physiologicalReaction>
</comment>
<dbReference type="Gene3D" id="3.40.50.720">
    <property type="entry name" value="NAD(P)-binding Rossmann-like Domain"/>
    <property type="match status" value="1"/>
</dbReference>
<comment type="catalytic activity">
    <reaction evidence="17">
        <text>11-dehydrocorticosterone + NAD(+) = pregn-4-ene-3,11,20,21-tetraone + NADH + H(+)</text>
        <dbReference type="Rhea" id="RHEA:42020"/>
        <dbReference type="ChEBI" id="CHEBI:15378"/>
        <dbReference type="ChEBI" id="CHEBI:57540"/>
        <dbReference type="ChEBI" id="CHEBI:57945"/>
        <dbReference type="ChEBI" id="CHEBI:78600"/>
        <dbReference type="ChEBI" id="CHEBI:78601"/>
    </reaction>
    <physiologicalReaction direction="left-to-right" evidence="17">
        <dbReference type="Rhea" id="RHEA:42021"/>
    </physiologicalReaction>
</comment>
<comment type="catalytic activity">
    <reaction evidence="14">
        <text>ursodeoxycholate + NAD(+) = 7-oxolithocholate + NADH + H(+)</text>
        <dbReference type="Rhea" id="RHEA:42028"/>
        <dbReference type="ChEBI" id="CHEBI:15378"/>
        <dbReference type="ChEBI" id="CHEBI:57540"/>
        <dbReference type="ChEBI" id="CHEBI:57945"/>
        <dbReference type="ChEBI" id="CHEBI:78604"/>
        <dbReference type="ChEBI" id="CHEBI:78605"/>
    </reaction>
    <physiologicalReaction direction="left-to-right" evidence="14">
        <dbReference type="Rhea" id="RHEA:42029"/>
    </physiologicalReaction>
</comment>
<keyword evidence="4" id="KW-0560">Oxidoreductase</keyword>
<evidence type="ECO:0000256" key="3">
    <source>
        <dbReference type="ARBA" id="ARBA00022737"/>
    </source>
</evidence>
<dbReference type="InterPro" id="IPR002347">
    <property type="entry name" value="SDR_fam"/>
</dbReference>
<feature type="transmembrane region" description="Helical" evidence="22">
    <location>
        <begin position="1133"/>
        <end position="1158"/>
    </location>
</feature>
<sequence>MLKGSISLVTGGASGLGKATVERLIQQGGRVVLCDLPVSKGEEVAKSFSEGNCTFVPVDITKEADVENALSITKEKFGKLNHVVNCAGVGVAFKTYNFNKKRPHSLEDFARVVQVNTIGTFNVIRLAVGLIAENEAMQDGQKGVIINTASVAAYEGQMGQAAYSASKGAIVGMTLPIARDLASQGIRVCTIAPGLFNTPLFDSLPEKVVQFLAKSIPFPQRLGHPPEFAMLVQSIIENPMLNGEFLIGRTFCKMILKIVALHLTLQAVTTQKCVWNGALIDYIYLKRTFCTRLTGLDMPLATQDSFGPASVLEIQNSTLPLIDRNKFSQTLGKNVLYLSIRNSEVKNVTVDAFKDFIKLVHLDLDRNKIAQVNFVKNLNSLEVLHLTNNYLSRVTNESFPKTLQKLYLSNNQIISVGFGDMRNLSLLDLSSNYVTVIDGAFSTLDKLTSLVLSNNDVKTLSPNAFTGLSSLLNLNLSNSNIYTIDQEAFNPTPLLRSLDLSQNRIGILKQHTFAKLQLLQNLDLSSTQLDDLHLLLFSHLSQLEVLNLRNNKLRILKESTFSNLTNLKQLFLQNNHLQSIEKDVFIGLGNLTKMDLSGNSLTVLNQRLLPAPNMLHNLNLAKNLLTILEPIVFSSLSELTHLDLSQNKIQHLKANTFFKLKQLQLLNLNQNNIKYVEEKSFDGLSNLITLNLSQNRINTILSGTFNDLNSLRILNLSMSSVEIIRPNAFGTVTSQLDLSYNYLKTLYKNTFTKHSTMKLNLSYNKIEKIAPGAFAQLVFDHANGNDLALDNNLIVTLSKNAFDGIVNITVLSLENNGIVSVEPRAFGEFFMHPLTDNKMRLSNNKITILKSDTFLGVYNLVLLDLSNNLLQHIEPKAFYSLETVKILNLQHNKIQALTPDTLNGLLSLKTLMLNNNQIKTIYTGSFKHFPGLTDLQLSQNGLEKLNNSVFSNLPNLISLNVSFNKFSEINILSLLPLEQLQILDLEGNRLNYFNYSMLLEHNLNLRFVTLHDNKWQCKFLLEMIKTFKSKTIDYRFNKTGKYDDENIEGISCIDADLVVVKQEPNTLDAVYNLSKTVKDSIEMLLKNTTQSEMYWSKIGQKETFLSNVTRLPEMQMENSARALTYVNADKSNLFVQLVVVISSLLTSMCLTMLTYLVCRRLRLNRNVKRQHSEMELLNSYT</sequence>
<dbReference type="PRINTS" id="PR00080">
    <property type="entry name" value="SDRFAMILY"/>
</dbReference>
<comment type="catalytic activity">
    <reaction evidence="8">
        <text>a (3S)-3-hydroxyacyl-CoA + NAD(+) = a 3-oxoacyl-CoA + NADH + H(+)</text>
        <dbReference type="Rhea" id="RHEA:22432"/>
        <dbReference type="ChEBI" id="CHEBI:15378"/>
        <dbReference type="ChEBI" id="CHEBI:57318"/>
        <dbReference type="ChEBI" id="CHEBI:57540"/>
        <dbReference type="ChEBI" id="CHEBI:57945"/>
        <dbReference type="ChEBI" id="CHEBI:90726"/>
        <dbReference type="EC" id="1.1.1.35"/>
    </reaction>
    <physiologicalReaction direction="left-to-right" evidence="8">
        <dbReference type="Rhea" id="RHEA:22433"/>
    </physiologicalReaction>
    <physiologicalReaction direction="right-to-left" evidence="8">
        <dbReference type="Rhea" id="RHEA:22434"/>
    </physiologicalReaction>
</comment>
<comment type="catalytic activity">
    <reaction evidence="9">
        <text>5alpha-androstane-3alpha,17beta-diol + NAD(+) = 17beta-hydroxy-5alpha-androstan-3-one + NADH + H(+)</text>
        <dbReference type="Rhea" id="RHEA:42004"/>
        <dbReference type="ChEBI" id="CHEBI:15378"/>
        <dbReference type="ChEBI" id="CHEBI:16330"/>
        <dbReference type="ChEBI" id="CHEBI:36713"/>
        <dbReference type="ChEBI" id="CHEBI:57540"/>
        <dbReference type="ChEBI" id="CHEBI:57945"/>
        <dbReference type="EC" id="1.1.1.53"/>
    </reaction>
    <physiologicalReaction direction="right-to-left" evidence="9">
        <dbReference type="Rhea" id="RHEA:42006"/>
    </physiologicalReaction>
</comment>
<evidence type="ECO:0000256" key="13">
    <source>
        <dbReference type="ARBA" id="ARBA00051637"/>
    </source>
</evidence>
<evidence type="ECO:0000256" key="15">
    <source>
        <dbReference type="ARBA" id="ARBA00052095"/>
    </source>
</evidence>
<keyword evidence="3" id="KW-0677">Repeat</keyword>
<evidence type="ECO:0000256" key="11">
    <source>
        <dbReference type="ARBA" id="ARBA00050927"/>
    </source>
</evidence>
<comment type="catalytic activity">
    <reaction evidence="13">
        <text>3beta,7beta-dihydroxy-5beta-cholan-24-oate + NAD(+) = 3beta-hydroxy-7-oxo-5beta-cholan-24-oate + NADH + H(+)</text>
        <dbReference type="Rhea" id="RHEA:42024"/>
        <dbReference type="ChEBI" id="CHEBI:15378"/>
        <dbReference type="ChEBI" id="CHEBI:57540"/>
        <dbReference type="ChEBI" id="CHEBI:57945"/>
        <dbReference type="ChEBI" id="CHEBI:78602"/>
        <dbReference type="ChEBI" id="CHEBI:78603"/>
    </reaction>
    <physiologicalReaction direction="left-to-right" evidence="13">
        <dbReference type="Rhea" id="RHEA:42025"/>
    </physiologicalReaction>
</comment>
<feature type="domain" description="Ketoreductase" evidence="23">
    <location>
        <begin position="5"/>
        <end position="196"/>
    </location>
</feature>
<name>A0AAN7QCA3_9COLE</name>
<comment type="catalytic activity">
    <reaction evidence="10">
        <text>17beta-hydroxy-5alpha-androstan-3-one + NAD(+) = 5alpha-androstan-3,17-dione + NADH + H(+)</text>
        <dbReference type="Rhea" id="RHEA:41992"/>
        <dbReference type="ChEBI" id="CHEBI:15378"/>
        <dbReference type="ChEBI" id="CHEBI:15994"/>
        <dbReference type="ChEBI" id="CHEBI:16330"/>
        <dbReference type="ChEBI" id="CHEBI:57540"/>
        <dbReference type="ChEBI" id="CHEBI:57945"/>
    </reaction>
    <physiologicalReaction direction="left-to-right" evidence="10">
        <dbReference type="Rhea" id="RHEA:41993"/>
    </physiologicalReaction>
</comment>
<dbReference type="Pfam" id="PF00106">
    <property type="entry name" value="adh_short"/>
    <property type="match status" value="1"/>
</dbReference>
<evidence type="ECO:0000256" key="14">
    <source>
        <dbReference type="ARBA" id="ARBA00051831"/>
    </source>
</evidence>
<evidence type="ECO:0000256" key="2">
    <source>
        <dbReference type="ARBA" id="ARBA00022614"/>
    </source>
</evidence>
<evidence type="ECO:0000256" key="6">
    <source>
        <dbReference type="ARBA" id="ARBA00024072"/>
    </source>
</evidence>
<keyword evidence="25" id="KW-1185">Reference proteome</keyword>
<dbReference type="CDD" id="cd05371">
    <property type="entry name" value="HSD10-like_SDR_c"/>
    <property type="match status" value="1"/>
</dbReference>
<evidence type="ECO:0000256" key="8">
    <source>
        <dbReference type="ARBA" id="ARBA00050141"/>
    </source>
</evidence>
<dbReference type="Gene3D" id="3.80.10.10">
    <property type="entry name" value="Ribonuclease Inhibitor"/>
    <property type="match status" value="5"/>
</dbReference>
<dbReference type="PRINTS" id="PR00081">
    <property type="entry name" value="GDHRDH"/>
</dbReference>
<dbReference type="GO" id="GO:0004303">
    <property type="term" value="F:estradiol 17-beta-dehydrogenase [NAD(P)+] activity"/>
    <property type="evidence" value="ECO:0007669"/>
    <property type="project" value="UniProtKB-EC"/>
</dbReference>
<evidence type="ECO:0000256" key="9">
    <source>
        <dbReference type="ARBA" id="ARBA00050365"/>
    </source>
</evidence>
<dbReference type="EC" id="1.1.1.53" evidence="5"/>
<dbReference type="PANTHER" id="PTHR45712:SF22">
    <property type="entry name" value="INSULIN-LIKE GROWTH FACTOR-BINDING PROTEIN COMPLEX ACID LABILE SUBUNIT"/>
    <property type="match status" value="1"/>
</dbReference>
<dbReference type="EC" id="1.1.1.62" evidence="6"/>
<dbReference type="FunFam" id="3.40.50.720:FF:000215">
    <property type="entry name" value="3-hydroxyacyl-CoA dehydrogenase type-2"/>
    <property type="match status" value="1"/>
</dbReference>
<dbReference type="GO" id="GO:0003857">
    <property type="term" value="F:(3S)-3-hydroxyacyl-CoA dehydrogenase (NAD+) activity"/>
    <property type="evidence" value="ECO:0007669"/>
    <property type="project" value="UniProtKB-EC"/>
</dbReference>
<evidence type="ECO:0000256" key="7">
    <source>
        <dbReference type="ARBA" id="ARBA00049381"/>
    </source>
</evidence>
<evidence type="ECO:0000256" key="16">
    <source>
        <dbReference type="ARBA" id="ARBA00052417"/>
    </source>
</evidence>
<comment type="similarity">
    <text evidence="1">Belongs to the short-chain dehydrogenases/reductases (SDR) family.</text>
</comment>
<dbReference type="PROSITE" id="PS00061">
    <property type="entry name" value="ADH_SHORT"/>
    <property type="match status" value="1"/>
</dbReference>
<keyword evidence="22" id="KW-0472">Membrane</keyword>
<dbReference type="SMART" id="SM00822">
    <property type="entry name" value="PKS_KR"/>
    <property type="match status" value="1"/>
</dbReference>
<reference evidence="25" key="1">
    <citation type="submission" date="2023-01" db="EMBL/GenBank/DDBJ databases">
        <title>Key to firefly adult light organ development and bioluminescence: homeobox transcription factors regulate luciferase expression and transportation to peroxisome.</title>
        <authorList>
            <person name="Fu X."/>
        </authorList>
    </citation>
    <scope>NUCLEOTIDE SEQUENCE [LARGE SCALE GENOMIC DNA]</scope>
</reference>
<evidence type="ECO:0000256" key="5">
    <source>
        <dbReference type="ARBA" id="ARBA00024071"/>
    </source>
</evidence>
<dbReference type="InterPro" id="IPR057326">
    <property type="entry name" value="KR_dom"/>
</dbReference>
<dbReference type="InterPro" id="IPR001611">
    <property type="entry name" value="Leu-rich_rpt"/>
</dbReference>
<dbReference type="EMBL" id="JARPUR010000007">
    <property type="protein sequence ID" value="KAK4873033.1"/>
    <property type="molecule type" value="Genomic_DNA"/>
</dbReference>
<comment type="catalytic activity">
    <reaction evidence="7">
        <text>17beta-estradiol + NAD(+) = estrone + NADH + H(+)</text>
        <dbReference type="Rhea" id="RHEA:24612"/>
        <dbReference type="ChEBI" id="CHEBI:15378"/>
        <dbReference type="ChEBI" id="CHEBI:16469"/>
        <dbReference type="ChEBI" id="CHEBI:17263"/>
        <dbReference type="ChEBI" id="CHEBI:57540"/>
        <dbReference type="ChEBI" id="CHEBI:57945"/>
        <dbReference type="EC" id="1.1.1.62"/>
    </reaction>
    <physiologicalReaction direction="left-to-right" evidence="7">
        <dbReference type="Rhea" id="RHEA:24613"/>
    </physiologicalReaction>
</comment>
<dbReference type="Pfam" id="PF13306">
    <property type="entry name" value="LRR_5"/>
    <property type="match status" value="1"/>
</dbReference>
<dbReference type="SUPFAM" id="SSF51735">
    <property type="entry name" value="NAD(P)-binding Rossmann-fold domains"/>
    <property type="match status" value="1"/>
</dbReference>
<organism evidence="24 25">
    <name type="scientific">Aquatica leii</name>
    <dbReference type="NCBI Taxonomy" id="1421715"/>
    <lineage>
        <taxon>Eukaryota</taxon>
        <taxon>Metazoa</taxon>
        <taxon>Ecdysozoa</taxon>
        <taxon>Arthropoda</taxon>
        <taxon>Hexapoda</taxon>
        <taxon>Insecta</taxon>
        <taxon>Pterygota</taxon>
        <taxon>Neoptera</taxon>
        <taxon>Endopterygota</taxon>
        <taxon>Coleoptera</taxon>
        <taxon>Polyphaga</taxon>
        <taxon>Elateriformia</taxon>
        <taxon>Elateroidea</taxon>
        <taxon>Lampyridae</taxon>
        <taxon>Luciolinae</taxon>
        <taxon>Aquatica</taxon>
    </lineage>
</organism>
<evidence type="ECO:0000256" key="1">
    <source>
        <dbReference type="ARBA" id="ARBA00006484"/>
    </source>
</evidence>
<keyword evidence="22" id="KW-1133">Transmembrane helix</keyword>
<dbReference type="AlphaFoldDB" id="A0AAN7QCA3"/>